<protein>
    <submittedName>
        <fullName evidence="3">Uncharacterized protein</fullName>
    </submittedName>
</protein>
<dbReference type="RefSeq" id="WP_231827792.1">
    <property type="nucleotide sequence ID" value="NZ_CP087880.1"/>
</dbReference>
<dbReference type="InterPro" id="IPR009045">
    <property type="entry name" value="Zn_M74/Hedgehog-like"/>
</dbReference>
<dbReference type="Gene3D" id="3.30.1380.10">
    <property type="match status" value="1"/>
</dbReference>
<evidence type="ECO:0000259" key="2">
    <source>
        <dbReference type="Pfam" id="PF13539"/>
    </source>
</evidence>
<name>A0ABY3S4S8_9ENTR</name>
<dbReference type="InterPro" id="IPR002477">
    <property type="entry name" value="Peptidoglycan-bd-like"/>
</dbReference>
<evidence type="ECO:0000259" key="1">
    <source>
        <dbReference type="Pfam" id="PF01471"/>
    </source>
</evidence>
<dbReference type="InterPro" id="IPR036365">
    <property type="entry name" value="PGBD-like_sf"/>
</dbReference>
<proteinExistence type="predicted"/>
<dbReference type="InterPro" id="IPR039561">
    <property type="entry name" value="Peptidase_M15C"/>
</dbReference>
<keyword evidence="4" id="KW-1185">Reference proteome</keyword>
<organism evidence="3 4">
    <name type="scientific">Pseudocitrobacter corydidari</name>
    <dbReference type="NCBI Taxonomy" id="2891570"/>
    <lineage>
        <taxon>Bacteria</taxon>
        <taxon>Pseudomonadati</taxon>
        <taxon>Pseudomonadota</taxon>
        <taxon>Gammaproteobacteria</taxon>
        <taxon>Enterobacterales</taxon>
        <taxon>Enterobacteriaceae</taxon>
        <taxon>Pseudocitrobacter</taxon>
    </lineage>
</organism>
<dbReference type="Pfam" id="PF01471">
    <property type="entry name" value="PG_binding_1"/>
    <property type="match status" value="1"/>
</dbReference>
<sequence>MSITRYVSIPKELNAGVSPARQQTMLSLIGNPRAQYSSECQNPTNSRISAQIVTAKISRLKVTGLDRAVQSLNEVMSDIEKEVPKVFAVIGHAGMLCARFVRGSQFAISNHSWGTAIDLTLDGQLDRRGDGLVQEGLTLIAPIFNRHSWFWGAGFRTEDAMHFECSDELIRRWAAEGAFGAEIVKAARESPILSLGDRGTDVMDLQKALNKHGSLLLVDGEFGRNTLAAVMAFQAAQGLTPDGVIGEKTRKSLFGK</sequence>
<gene>
    <name evidence="3" type="ORF">G163CM_18190</name>
</gene>
<feature type="domain" description="Peptidoglycan binding-like" evidence="1">
    <location>
        <begin position="198"/>
        <end position="253"/>
    </location>
</feature>
<dbReference type="EMBL" id="CP087880">
    <property type="protein sequence ID" value="UGS41118.1"/>
    <property type="molecule type" value="Genomic_DNA"/>
</dbReference>
<feature type="domain" description="Peptidase M15C" evidence="2">
    <location>
        <begin position="104"/>
        <end position="164"/>
    </location>
</feature>
<dbReference type="SUPFAM" id="SSF55166">
    <property type="entry name" value="Hedgehog/DD-peptidase"/>
    <property type="match status" value="1"/>
</dbReference>
<dbReference type="Pfam" id="PF13539">
    <property type="entry name" value="Peptidase_M15_4"/>
    <property type="match status" value="1"/>
</dbReference>
<evidence type="ECO:0000313" key="4">
    <source>
        <dbReference type="Proteomes" id="UP001199659"/>
    </source>
</evidence>
<reference evidence="3 4" key="1">
    <citation type="journal article" date="2022" name="Int. J. Syst. Evol. Microbiol.">
        <title>Pseudocitrobacter corydidari sp. nov., isolated from the Asian emerald cockroach Corydidarum magnifica.</title>
        <authorList>
            <person name="Guzman J."/>
            <person name="Poehlein A."/>
            <person name="Glaeser S.P."/>
            <person name="Schwengers O."/>
            <person name="Blom J."/>
            <person name="Hollensteiner J."/>
            <person name="Kampfer P."/>
            <person name="Vilcinskas A."/>
        </authorList>
    </citation>
    <scope>NUCLEOTIDE SEQUENCE [LARGE SCALE GENOMIC DNA]</scope>
    <source>
        <strain evidence="3">G163CM</strain>
    </source>
</reference>
<dbReference type="SUPFAM" id="SSF47090">
    <property type="entry name" value="PGBD-like"/>
    <property type="match status" value="1"/>
</dbReference>
<accession>A0ABY3S4S8</accession>
<evidence type="ECO:0000313" key="3">
    <source>
        <dbReference type="EMBL" id="UGS41118.1"/>
    </source>
</evidence>
<dbReference type="InterPro" id="IPR036366">
    <property type="entry name" value="PGBDSf"/>
</dbReference>
<dbReference type="Proteomes" id="UP001199659">
    <property type="component" value="Chromosome"/>
</dbReference>
<dbReference type="Gene3D" id="1.10.101.10">
    <property type="entry name" value="PGBD-like superfamily/PGBD"/>
    <property type="match status" value="1"/>
</dbReference>